<dbReference type="InterPro" id="IPR043128">
    <property type="entry name" value="Rev_trsase/Diguanyl_cyclase"/>
</dbReference>
<protein>
    <submittedName>
        <fullName evidence="4">Bifunctional diguanylate cyclase/phosphodiesterase</fullName>
    </submittedName>
</protein>
<comment type="caution">
    <text evidence="4">The sequence shown here is derived from an EMBL/GenBank/DDBJ whole genome shotgun (WGS) entry which is preliminary data.</text>
</comment>
<dbReference type="Gene3D" id="3.30.70.270">
    <property type="match status" value="1"/>
</dbReference>
<dbReference type="SUPFAM" id="SSF141868">
    <property type="entry name" value="EAL domain-like"/>
    <property type="match status" value="1"/>
</dbReference>
<feature type="domain" description="GGDEF" evidence="3">
    <location>
        <begin position="210"/>
        <end position="350"/>
    </location>
</feature>
<sequence>MTHDPFLQALSALADAAQVETRASTLLTGLVDIATEHLAVDGAGIMVAESSGLRLAYASPDGFDALERIQETAGEGPCHDALTFDEPVVVDDLSDPVQTAWPEFVAGVLAAGYGSVLALPLTGGGRTWGTLDLYRRDPGTWRPAELAGAQVLAHLAVAYLTVADDRDEARRVQRELAHAGTHDALTGLPNRVLLFDRLEQALNAARRDAGLVAVFFIDLDRFKSVNDTFGHAAGDLVLTLLASRMSATLRRGDTLARLSGDEFVLVSADLAGDDPDARRAHVDTVTERLRHALARPVRIAEVDLVVSATIGVTFGGAGSDPDDLLADADRAMYRLKHAEPGARDHPGEPPERTGSHPVVRSARQLERELVRATAEEQLEVHYQPLVHRGGRRYAVEALLRWPHPHLGLLVATEFVDLAARSGLLVGIGQWVVRRVGTDLARWREQRPDSAPAVVYVNVSSREILDPALPEVVAETLRENGLRSDQLGLELLEGSFADPEVVTRLHEYVDRGHPLSIDDFGTGYSSLSRLVDLPVRLAKIDKSFVAGIEGDPRRRALVDAVVTVAEHLGLQVVAEGVETAAQASAVRDAGCHYLQGWWCGAPAPLTRLLDEARPSGSSGDAELPTPPA</sequence>
<dbReference type="Pfam" id="PF01590">
    <property type="entry name" value="GAF"/>
    <property type="match status" value="1"/>
</dbReference>
<dbReference type="InterPro" id="IPR003018">
    <property type="entry name" value="GAF"/>
</dbReference>
<dbReference type="RefSeq" id="WP_380139592.1">
    <property type="nucleotide sequence ID" value="NZ_JBHLUI010000012.1"/>
</dbReference>
<dbReference type="InterPro" id="IPR029787">
    <property type="entry name" value="Nucleotide_cyclase"/>
</dbReference>
<dbReference type="SMART" id="SM00052">
    <property type="entry name" value="EAL"/>
    <property type="match status" value="1"/>
</dbReference>
<feature type="region of interest" description="Disordered" evidence="1">
    <location>
        <begin position="338"/>
        <end position="359"/>
    </location>
</feature>
<dbReference type="InterPro" id="IPR052155">
    <property type="entry name" value="Biofilm_reg_signaling"/>
</dbReference>
<dbReference type="SUPFAM" id="SSF55781">
    <property type="entry name" value="GAF domain-like"/>
    <property type="match status" value="1"/>
</dbReference>
<keyword evidence="5" id="KW-1185">Reference proteome</keyword>
<dbReference type="Pfam" id="PF00563">
    <property type="entry name" value="EAL"/>
    <property type="match status" value="1"/>
</dbReference>
<dbReference type="PROSITE" id="PS50887">
    <property type="entry name" value="GGDEF"/>
    <property type="match status" value="1"/>
</dbReference>
<dbReference type="SMART" id="SM00065">
    <property type="entry name" value="GAF"/>
    <property type="match status" value="1"/>
</dbReference>
<dbReference type="SMART" id="SM00267">
    <property type="entry name" value="GGDEF"/>
    <property type="match status" value="1"/>
</dbReference>
<dbReference type="InterPro" id="IPR001633">
    <property type="entry name" value="EAL_dom"/>
</dbReference>
<evidence type="ECO:0000313" key="5">
    <source>
        <dbReference type="Proteomes" id="UP001589748"/>
    </source>
</evidence>
<dbReference type="EMBL" id="JBHMDM010000001">
    <property type="protein sequence ID" value="MFB9375975.1"/>
    <property type="molecule type" value="Genomic_DNA"/>
</dbReference>
<evidence type="ECO:0000259" key="3">
    <source>
        <dbReference type="PROSITE" id="PS50887"/>
    </source>
</evidence>
<feature type="compositionally biased region" description="Basic and acidic residues" evidence="1">
    <location>
        <begin position="338"/>
        <end position="354"/>
    </location>
</feature>
<dbReference type="Gene3D" id="3.30.450.40">
    <property type="match status" value="1"/>
</dbReference>
<dbReference type="PANTHER" id="PTHR44757">
    <property type="entry name" value="DIGUANYLATE CYCLASE DGCP"/>
    <property type="match status" value="1"/>
</dbReference>
<dbReference type="SUPFAM" id="SSF55073">
    <property type="entry name" value="Nucleotide cyclase"/>
    <property type="match status" value="1"/>
</dbReference>
<organism evidence="4 5">
    <name type="scientific">Kineococcus gynurae</name>
    <dbReference type="NCBI Taxonomy" id="452979"/>
    <lineage>
        <taxon>Bacteria</taxon>
        <taxon>Bacillati</taxon>
        <taxon>Actinomycetota</taxon>
        <taxon>Actinomycetes</taxon>
        <taxon>Kineosporiales</taxon>
        <taxon>Kineosporiaceae</taxon>
        <taxon>Kineococcus</taxon>
    </lineage>
</organism>
<dbReference type="InterPro" id="IPR000160">
    <property type="entry name" value="GGDEF_dom"/>
</dbReference>
<dbReference type="PANTHER" id="PTHR44757:SF2">
    <property type="entry name" value="BIOFILM ARCHITECTURE MAINTENANCE PROTEIN MBAA"/>
    <property type="match status" value="1"/>
</dbReference>
<accession>A0ABV5LPF1</accession>
<gene>
    <name evidence="4" type="ORF">ACFFVI_03235</name>
</gene>
<dbReference type="CDD" id="cd01949">
    <property type="entry name" value="GGDEF"/>
    <property type="match status" value="1"/>
</dbReference>
<dbReference type="Gene3D" id="3.20.20.450">
    <property type="entry name" value="EAL domain"/>
    <property type="match status" value="1"/>
</dbReference>
<dbReference type="NCBIfam" id="TIGR00254">
    <property type="entry name" value="GGDEF"/>
    <property type="match status" value="1"/>
</dbReference>
<evidence type="ECO:0000259" key="2">
    <source>
        <dbReference type="PROSITE" id="PS50883"/>
    </source>
</evidence>
<reference evidence="4 5" key="1">
    <citation type="submission" date="2024-09" db="EMBL/GenBank/DDBJ databases">
        <authorList>
            <person name="Sun Q."/>
            <person name="Mori K."/>
        </authorList>
    </citation>
    <scope>NUCLEOTIDE SEQUENCE [LARGE SCALE GENOMIC DNA]</scope>
    <source>
        <strain evidence="4 5">TISTR 1856</strain>
    </source>
</reference>
<dbReference type="CDD" id="cd01948">
    <property type="entry name" value="EAL"/>
    <property type="match status" value="1"/>
</dbReference>
<dbReference type="InterPro" id="IPR029016">
    <property type="entry name" value="GAF-like_dom_sf"/>
</dbReference>
<feature type="domain" description="EAL" evidence="2">
    <location>
        <begin position="362"/>
        <end position="615"/>
    </location>
</feature>
<evidence type="ECO:0000313" key="4">
    <source>
        <dbReference type="EMBL" id="MFB9375975.1"/>
    </source>
</evidence>
<dbReference type="InterPro" id="IPR035919">
    <property type="entry name" value="EAL_sf"/>
</dbReference>
<proteinExistence type="predicted"/>
<evidence type="ECO:0000256" key="1">
    <source>
        <dbReference type="SAM" id="MobiDB-lite"/>
    </source>
</evidence>
<name>A0ABV5LPF1_9ACTN</name>
<dbReference type="Pfam" id="PF00990">
    <property type="entry name" value="GGDEF"/>
    <property type="match status" value="1"/>
</dbReference>
<dbReference type="Proteomes" id="UP001589748">
    <property type="component" value="Unassembled WGS sequence"/>
</dbReference>
<dbReference type="PROSITE" id="PS50883">
    <property type="entry name" value="EAL"/>
    <property type="match status" value="1"/>
</dbReference>